<dbReference type="PANTHER" id="PTHR10642:SF26">
    <property type="entry name" value="RIBONUCLEASE H1"/>
    <property type="match status" value="1"/>
</dbReference>
<evidence type="ECO:0000259" key="11">
    <source>
        <dbReference type="PROSITE" id="PS50879"/>
    </source>
</evidence>
<evidence type="ECO:0000313" key="13">
    <source>
        <dbReference type="Proteomes" id="UP000582090"/>
    </source>
</evidence>
<keyword evidence="13" id="KW-1185">Reference proteome</keyword>
<organism evidence="12 13">
    <name type="scientific">Rhizobium metallidurans</name>
    <dbReference type="NCBI Taxonomy" id="1265931"/>
    <lineage>
        <taxon>Bacteria</taxon>
        <taxon>Pseudomonadati</taxon>
        <taxon>Pseudomonadota</taxon>
        <taxon>Alphaproteobacteria</taxon>
        <taxon>Hyphomicrobiales</taxon>
        <taxon>Rhizobiaceae</taxon>
        <taxon>Rhizobium/Agrobacterium group</taxon>
        <taxon>Rhizobium</taxon>
    </lineage>
</organism>
<protein>
    <recommendedName>
        <fullName evidence="5">ribonuclease H</fullName>
        <ecNumber evidence="5">3.1.26.4</ecNumber>
    </recommendedName>
</protein>
<sequence>MTDSTDDPRSIDAHDRLEIFTDGCCEPGSRDGGWGFVVYRDGVEIASGCGGAAGTANNAMEATAVLKAAEWANIHAAEAKVTIWSDSVYAVKGCNEWRPIWRNNGFKKITANSRLRSRGIADADLWRAIDTALSGSATITVSWCKGHVGTEGNERADRLADSGRLSIAEKAPLRRSR</sequence>
<reference evidence="12 13" key="1">
    <citation type="submission" date="2020-08" db="EMBL/GenBank/DDBJ databases">
        <title>Genomic Encyclopedia of Type Strains, Phase IV (KMG-IV): sequencing the most valuable type-strain genomes for metagenomic binning, comparative biology and taxonomic classification.</title>
        <authorList>
            <person name="Goeker M."/>
        </authorList>
    </citation>
    <scope>NUCLEOTIDE SEQUENCE [LARGE SCALE GENOMIC DNA]</scope>
    <source>
        <strain evidence="12 13">DSM 26575</strain>
    </source>
</reference>
<evidence type="ECO:0000313" key="12">
    <source>
        <dbReference type="EMBL" id="MBB3966744.1"/>
    </source>
</evidence>
<comment type="cofactor">
    <cofactor evidence="2">
        <name>Mg(2+)</name>
        <dbReference type="ChEBI" id="CHEBI:18420"/>
    </cofactor>
</comment>
<dbReference type="GO" id="GO:0046872">
    <property type="term" value="F:metal ion binding"/>
    <property type="evidence" value="ECO:0007669"/>
    <property type="project" value="UniProtKB-KW"/>
</dbReference>
<dbReference type="AlphaFoldDB" id="A0A7W6GDD5"/>
<dbReference type="Proteomes" id="UP000582090">
    <property type="component" value="Unassembled WGS sequence"/>
</dbReference>
<evidence type="ECO:0000256" key="4">
    <source>
        <dbReference type="ARBA" id="ARBA00011245"/>
    </source>
</evidence>
<dbReference type="SUPFAM" id="SSF53098">
    <property type="entry name" value="Ribonuclease H-like"/>
    <property type="match status" value="1"/>
</dbReference>
<dbReference type="Gene3D" id="3.30.420.10">
    <property type="entry name" value="Ribonuclease H-like superfamily/Ribonuclease H"/>
    <property type="match status" value="1"/>
</dbReference>
<evidence type="ECO:0000256" key="1">
    <source>
        <dbReference type="ARBA" id="ARBA00000077"/>
    </source>
</evidence>
<proteinExistence type="inferred from homology"/>
<keyword evidence="6" id="KW-0540">Nuclease</keyword>
<dbReference type="EMBL" id="JACIDW010000021">
    <property type="protein sequence ID" value="MBB3966744.1"/>
    <property type="molecule type" value="Genomic_DNA"/>
</dbReference>
<dbReference type="GO" id="GO:0003676">
    <property type="term" value="F:nucleic acid binding"/>
    <property type="evidence" value="ECO:0007669"/>
    <property type="project" value="InterPro"/>
</dbReference>
<comment type="subunit">
    <text evidence="4">Monomer.</text>
</comment>
<dbReference type="PANTHER" id="PTHR10642">
    <property type="entry name" value="RIBONUCLEASE H1"/>
    <property type="match status" value="1"/>
</dbReference>
<keyword evidence="8" id="KW-0255">Endonuclease</keyword>
<dbReference type="Pfam" id="PF00075">
    <property type="entry name" value="RNase_H"/>
    <property type="match status" value="1"/>
</dbReference>
<keyword evidence="9 12" id="KW-0378">Hydrolase</keyword>
<feature type="domain" description="RNase H type-1" evidence="11">
    <location>
        <begin position="13"/>
        <end position="165"/>
    </location>
</feature>
<comment type="similarity">
    <text evidence="3">Belongs to the RNase H family.</text>
</comment>
<evidence type="ECO:0000256" key="3">
    <source>
        <dbReference type="ARBA" id="ARBA00005300"/>
    </source>
</evidence>
<comment type="caution">
    <text evidence="12">The sequence shown here is derived from an EMBL/GenBank/DDBJ whole genome shotgun (WGS) entry which is preliminary data.</text>
</comment>
<evidence type="ECO:0000256" key="5">
    <source>
        <dbReference type="ARBA" id="ARBA00012180"/>
    </source>
</evidence>
<dbReference type="GO" id="GO:0043137">
    <property type="term" value="P:DNA replication, removal of RNA primer"/>
    <property type="evidence" value="ECO:0007669"/>
    <property type="project" value="TreeGrafter"/>
</dbReference>
<dbReference type="RefSeq" id="WP_183902209.1">
    <property type="nucleotide sequence ID" value="NZ_JACIDW010000021.1"/>
</dbReference>
<evidence type="ECO:0000256" key="10">
    <source>
        <dbReference type="ARBA" id="ARBA00022842"/>
    </source>
</evidence>
<dbReference type="PROSITE" id="PS50879">
    <property type="entry name" value="RNASE_H_1"/>
    <property type="match status" value="1"/>
</dbReference>
<dbReference type="InterPro" id="IPR002156">
    <property type="entry name" value="RNaseH_domain"/>
</dbReference>
<evidence type="ECO:0000256" key="9">
    <source>
        <dbReference type="ARBA" id="ARBA00022801"/>
    </source>
</evidence>
<accession>A0A7W6GDD5</accession>
<dbReference type="GO" id="GO:0004523">
    <property type="term" value="F:RNA-DNA hybrid ribonuclease activity"/>
    <property type="evidence" value="ECO:0007669"/>
    <property type="project" value="UniProtKB-EC"/>
</dbReference>
<dbReference type="InterPro" id="IPR012337">
    <property type="entry name" value="RNaseH-like_sf"/>
</dbReference>
<dbReference type="EC" id="3.1.26.4" evidence="5"/>
<evidence type="ECO:0000256" key="8">
    <source>
        <dbReference type="ARBA" id="ARBA00022759"/>
    </source>
</evidence>
<dbReference type="InterPro" id="IPR050092">
    <property type="entry name" value="RNase_H"/>
</dbReference>
<keyword evidence="10" id="KW-0460">Magnesium</keyword>
<keyword evidence="7" id="KW-0479">Metal-binding</keyword>
<name>A0A7W6GDD5_9HYPH</name>
<dbReference type="InterPro" id="IPR022892">
    <property type="entry name" value="RNaseHI"/>
</dbReference>
<comment type="catalytic activity">
    <reaction evidence="1">
        <text>Endonucleolytic cleavage to 5'-phosphomonoester.</text>
        <dbReference type="EC" id="3.1.26.4"/>
    </reaction>
</comment>
<dbReference type="CDD" id="cd09278">
    <property type="entry name" value="RNase_HI_prokaryote_like"/>
    <property type="match status" value="1"/>
</dbReference>
<evidence type="ECO:0000256" key="2">
    <source>
        <dbReference type="ARBA" id="ARBA00001946"/>
    </source>
</evidence>
<dbReference type="InterPro" id="IPR036397">
    <property type="entry name" value="RNaseH_sf"/>
</dbReference>
<gene>
    <name evidence="12" type="ORF">GGQ67_004434</name>
</gene>
<evidence type="ECO:0000256" key="6">
    <source>
        <dbReference type="ARBA" id="ARBA00022722"/>
    </source>
</evidence>
<evidence type="ECO:0000256" key="7">
    <source>
        <dbReference type="ARBA" id="ARBA00022723"/>
    </source>
</evidence>